<dbReference type="AlphaFoldDB" id="A0A250FTB6"/>
<reference evidence="2" key="1">
    <citation type="submission" date="2017-06" db="EMBL/GenBank/DDBJ databases">
        <title>Capnocytophaga spp. assemblies.</title>
        <authorList>
            <person name="Gulvik C.A."/>
        </authorList>
    </citation>
    <scope>NUCLEOTIDE SEQUENCE [LARGE SCALE GENOMIC DNA]</scope>
    <source>
        <strain evidence="2">H1496</strain>
    </source>
</reference>
<name>A0A250FTB6_9FLAO</name>
<dbReference type="KEGG" id="cgh:CGC50_11090"/>
<accession>A0A250FTB6</accession>
<dbReference type="Proteomes" id="UP000217250">
    <property type="component" value="Chromosome"/>
</dbReference>
<gene>
    <name evidence="1" type="ORF">CGC50_11090</name>
</gene>
<dbReference type="GeneID" id="84809620"/>
<evidence type="ECO:0000313" key="2">
    <source>
        <dbReference type="Proteomes" id="UP000217250"/>
    </source>
</evidence>
<dbReference type="EMBL" id="CP022386">
    <property type="protein sequence ID" value="ATA87645.1"/>
    <property type="molecule type" value="Genomic_DNA"/>
</dbReference>
<organism evidence="1 2">
    <name type="scientific">Capnocytophaga gingivalis</name>
    <dbReference type="NCBI Taxonomy" id="1017"/>
    <lineage>
        <taxon>Bacteria</taxon>
        <taxon>Pseudomonadati</taxon>
        <taxon>Bacteroidota</taxon>
        <taxon>Flavobacteriia</taxon>
        <taxon>Flavobacteriales</taxon>
        <taxon>Flavobacteriaceae</taxon>
        <taxon>Capnocytophaga</taxon>
    </lineage>
</organism>
<protein>
    <submittedName>
        <fullName evidence="1">Uncharacterized protein</fullName>
    </submittedName>
</protein>
<proteinExistence type="predicted"/>
<sequence>MDWNAFIRVYLQVPKKSLNTFIDKIGREVIPTRYFDAKSFSVGVALVRPTKLDRWFEINKKGECAEFCDEAPAGHPIAK</sequence>
<evidence type="ECO:0000313" key="1">
    <source>
        <dbReference type="EMBL" id="ATA87645.1"/>
    </source>
</evidence>
<dbReference type="RefSeq" id="WP_095910871.1">
    <property type="nucleotide sequence ID" value="NZ_CP022386.1"/>
</dbReference>